<evidence type="ECO:0000256" key="3">
    <source>
        <dbReference type="ARBA" id="ARBA00023125"/>
    </source>
</evidence>
<keyword evidence="2" id="KW-0229">DNA integration</keyword>
<dbReference type="InterPro" id="IPR004107">
    <property type="entry name" value="Integrase_SAM-like_N"/>
</dbReference>
<dbReference type="PANTHER" id="PTHR30349">
    <property type="entry name" value="PHAGE INTEGRASE-RELATED"/>
    <property type="match status" value="1"/>
</dbReference>
<sequence>MKGSVRKKGNAWYYRLDLAYKDGKRSQVERYGGKTKQEALDKMRSAIDEYQTAGSLVGNSNISVYDYFEYWYDNYVVINLKLNTQLNYRGILDNHIYPYIKDYKLASIKTTTIQELLNKEFEKGYAKKTLDIVKGVLNKAFSMAVHPYEKIKINPTTHAKVPRYDTRDWRTREDLKIISMEDFRNLVSVVPKDDTFYMPMMIAFQTGLRRAEVCGLQWKDIDFDAKTLTVERIMISHQNSYVIGTPKSQSSFRTFEIGDSLIELLRKHRIRQSENRLFYGRHYFDSDFICVKENGKPTTPNSIKWSLRKFRDLSGIDFNFHSFRHTYATMLLENGAKPKEIQHRLGHSRLSTTMDTYVHVTRKMQQESVNIFENLMKQSYM</sequence>
<dbReference type="AlphaFoldDB" id="A0A9E3ZTL5"/>
<dbReference type="Pfam" id="PF00589">
    <property type="entry name" value="Phage_integrase"/>
    <property type="match status" value="1"/>
</dbReference>
<organism evidence="8 9">
    <name type="scientific">Enterococcus aquimarinus</name>
    <dbReference type="NCBI Taxonomy" id="328396"/>
    <lineage>
        <taxon>Bacteria</taxon>
        <taxon>Bacillati</taxon>
        <taxon>Bacillota</taxon>
        <taxon>Bacilli</taxon>
        <taxon>Lactobacillales</taxon>
        <taxon>Enterococcaceae</taxon>
        <taxon>Enterococcus</taxon>
    </lineage>
</organism>
<dbReference type="InterPro" id="IPR010998">
    <property type="entry name" value="Integrase_recombinase_N"/>
</dbReference>
<dbReference type="InterPro" id="IPR050090">
    <property type="entry name" value="Tyrosine_recombinase_XerCD"/>
</dbReference>
<dbReference type="Pfam" id="PF14659">
    <property type="entry name" value="Phage_int_SAM_3"/>
    <property type="match status" value="1"/>
</dbReference>
<evidence type="ECO:0000313" key="9">
    <source>
        <dbReference type="Proteomes" id="UP000813384"/>
    </source>
</evidence>
<dbReference type="PANTHER" id="PTHR30349:SF64">
    <property type="entry name" value="PROPHAGE INTEGRASE INTD-RELATED"/>
    <property type="match status" value="1"/>
</dbReference>
<keyword evidence="3 5" id="KW-0238">DNA-binding</keyword>
<proteinExistence type="inferred from homology"/>
<dbReference type="Gene3D" id="1.10.150.130">
    <property type="match status" value="1"/>
</dbReference>
<dbReference type="EMBL" id="JAJJVO010000094">
    <property type="protein sequence ID" value="MCC9273863.1"/>
    <property type="molecule type" value="Genomic_DNA"/>
</dbReference>
<name>A0A9E3ZTL5_9ENTE</name>
<dbReference type="CDD" id="cd01189">
    <property type="entry name" value="INT_ICEBs1_C_like"/>
    <property type="match status" value="1"/>
</dbReference>
<protein>
    <submittedName>
        <fullName evidence="8">Site-specific integrase</fullName>
    </submittedName>
</protein>
<dbReference type="PROSITE" id="PS51898">
    <property type="entry name" value="TYR_RECOMBINASE"/>
    <property type="match status" value="1"/>
</dbReference>
<dbReference type="InterPro" id="IPR011010">
    <property type="entry name" value="DNA_brk_join_enz"/>
</dbReference>
<dbReference type="SUPFAM" id="SSF56349">
    <property type="entry name" value="DNA breaking-rejoining enzymes"/>
    <property type="match status" value="1"/>
</dbReference>
<feature type="domain" description="Core-binding (CB)" evidence="7">
    <location>
        <begin position="62"/>
        <end position="145"/>
    </location>
</feature>
<dbReference type="InterPro" id="IPR044068">
    <property type="entry name" value="CB"/>
</dbReference>
<comment type="similarity">
    <text evidence="1">Belongs to the 'phage' integrase family.</text>
</comment>
<dbReference type="GO" id="GO:0003677">
    <property type="term" value="F:DNA binding"/>
    <property type="evidence" value="ECO:0007669"/>
    <property type="project" value="UniProtKB-UniRule"/>
</dbReference>
<dbReference type="InterPro" id="IPR013762">
    <property type="entry name" value="Integrase-like_cat_sf"/>
</dbReference>
<reference evidence="8" key="1">
    <citation type="journal article" date="2021" name="PeerJ">
        <title>Extensive microbial diversity within the chicken gut microbiome revealed by metagenomics and culture.</title>
        <authorList>
            <person name="Gilroy R."/>
            <person name="Ravi A."/>
            <person name="Getino M."/>
            <person name="Pursley I."/>
            <person name="Horton D.L."/>
            <person name="Alikhan N.F."/>
            <person name="Baker D."/>
            <person name="Gharbi K."/>
            <person name="Hall N."/>
            <person name="Watson M."/>
            <person name="Adriaenssens E.M."/>
            <person name="Foster-Nyarko E."/>
            <person name="Jarju S."/>
            <person name="Secka A."/>
            <person name="Antonio M."/>
            <person name="Oren A."/>
            <person name="Chaudhuri R.R."/>
            <person name="La Ragione R."/>
            <person name="Hildebrand F."/>
            <person name="Pallen M.J."/>
        </authorList>
    </citation>
    <scope>NUCLEOTIDE SEQUENCE</scope>
    <source>
        <strain evidence="8">150</strain>
    </source>
</reference>
<evidence type="ECO:0000313" key="8">
    <source>
        <dbReference type="EMBL" id="MCC9273863.1"/>
    </source>
</evidence>
<dbReference type="Proteomes" id="UP000813384">
    <property type="component" value="Unassembled WGS sequence"/>
</dbReference>
<dbReference type="Gene3D" id="1.10.443.10">
    <property type="entry name" value="Intergrase catalytic core"/>
    <property type="match status" value="1"/>
</dbReference>
<evidence type="ECO:0000256" key="5">
    <source>
        <dbReference type="PROSITE-ProRule" id="PRU01248"/>
    </source>
</evidence>
<evidence type="ECO:0000259" key="7">
    <source>
        <dbReference type="PROSITE" id="PS51900"/>
    </source>
</evidence>
<evidence type="ECO:0000259" key="6">
    <source>
        <dbReference type="PROSITE" id="PS51898"/>
    </source>
</evidence>
<evidence type="ECO:0000256" key="1">
    <source>
        <dbReference type="ARBA" id="ARBA00008857"/>
    </source>
</evidence>
<dbReference type="InterPro" id="IPR002104">
    <property type="entry name" value="Integrase_catalytic"/>
</dbReference>
<dbReference type="GO" id="GO:0006310">
    <property type="term" value="P:DNA recombination"/>
    <property type="evidence" value="ECO:0007669"/>
    <property type="project" value="UniProtKB-KW"/>
</dbReference>
<evidence type="ECO:0000256" key="4">
    <source>
        <dbReference type="ARBA" id="ARBA00023172"/>
    </source>
</evidence>
<dbReference type="PROSITE" id="PS51900">
    <property type="entry name" value="CB"/>
    <property type="match status" value="1"/>
</dbReference>
<accession>A0A9E3ZTL5</accession>
<evidence type="ECO:0000256" key="2">
    <source>
        <dbReference type="ARBA" id="ARBA00022908"/>
    </source>
</evidence>
<feature type="domain" description="Tyr recombinase" evidence="6">
    <location>
        <begin position="173"/>
        <end position="370"/>
    </location>
</feature>
<gene>
    <name evidence="8" type="ORF">K8V42_06190</name>
</gene>
<keyword evidence="4" id="KW-0233">DNA recombination</keyword>
<comment type="caution">
    <text evidence="8">The sequence shown here is derived from an EMBL/GenBank/DDBJ whole genome shotgun (WGS) entry which is preliminary data.</text>
</comment>
<reference evidence="8" key="2">
    <citation type="submission" date="2021-11" db="EMBL/GenBank/DDBJ databases">
        <authorList>
            <person name="Gilroy R."/>
        </authorList>
    </citation>
    <scope>NUCLEOTIDE SEQUENCE</scope>
    <source>
        <strain evidence="8">150</strain>
    </source>
</reference>
<dbReference type="GO" id="GO:0015074">
    <property type="term" value="P:DNA integration"/>
    <property type="evidence" value="ECO:0007669"/>
    <property type="project" value="UniProtKB-KW"/>
</dbReference>